<dbReference type="AlphaFoldDB" id="A0A9W7DEJ4"/>
<feature type="region of interest" description="Disordered" evidence="4">
    <location>
        <begin position="1"/>
        <end position="29"/>
    </location>
</feature>
<protein>
    <submittedName>
        <fullName evidence="6">Unnamed protein product</fullName>
    </submittedName>
</protein>
<dbReference type="GO" id="GO:0003677">
    <property type="term" value="F:DNA binding"/>
    <property type="evidence" value="ECO:0007669"/>
    <property type="project" value="InterPro"/>
</dbReference>
<dbReference type="OrthoDB" id="2110361at2759"/>
<dbReference type="SMART" id="SM00906">
    <property type="entry name" value="Fungal_trans"/>
    <property type="match status" value="1"/>
</dbReference>
<gene>
    <name evidence="6" type="ORF">Amon01_000312600</name>
</gene>
<reference evidence="6" key="1">
    <citation type="submission" date="2023-04" db="EMBL/GenBank/DDBJ databases">
        <title>Ambrosiozyma monospora NBRC 1965.</title>
        <authorList>
            <person name="Ichikawa N."/>
            <person name="Sato H."/>
            <person name="Tonouchi N."/>
        </authorList>
    </citation>
    <scope>NUCLEOTIDE SEQUENCE</scope>
    <source>
        <strain evidence="6">NBRC 1965</strain>
    </source>
</reference>
<dbReference type="GO" id="GO:0006351">
    <property type="term" value="P:DNA-templated transcription"/>
    <property type="evidence" value="ECO:0007669"/>
    <property type="project" value="InterPro"/>
</dbReference>
<dbReference type="GO" id="GO:0008270">
    <property type="term" value="F:zinc ion binding"/>
    <property type="evidence" value="ECO:0007669"/>
    <property type="project" value="InterPro"/>
</dbReference>
<feature type="compositionally biased region" description="Polar residues" evidence="4">
    <location>
        <begin position="609"/>
        <end position="652"/>
    </location>
</feature>
<proteinExistence type="predicted"/>
<organism evidence="6 7">
    <name type="scientific">Ambrosiozyma monospora</name>
    <name type="common">Yeast</name>
    <name type="synonym">Endomycopsis monosporus</name>
    <dbReference type="NCBI Taxonomy" id="43982"/>
    <lineage>
        <taxon>Eukaryota</taxon>
        <taxon>Fungi</taxon>
        <taxon>Dikarya</taxon>
        <taxon>Ascomycota</taxon>
        <taxon>Saccharomycotina</taxon>
        <taxon>Pichiomycetes</taxon>
        <taxon>Pichiales</taxon>
        <taxon>Pichiaceae</taxon>
        <taxon>Ambrosiozyma</taxon>
    </lineage>
</organism>
<evidence type="ECO:0000256" key="3">
    <source>
        <dbReference type="ARBA" id="ARBA00023242"/>
    </source>
</evidence>
<dbReference type="PANTHER" id="PTHR47424">
    <property type="entry name" value="REGULATORY PROTEIN GAL4"/>
    <property type="match status" value="1"/>
</dbReference>
<dbReference type="PANTHER" id="PTHR47424:SF6">
    <property type="entry name" value="PROLINE UTILIZATION TRANS-ACTIVATOR"/>
    <property type="match status" value="1"/>
</dbReference>
<dbReference type="Pfam" id="PF04082">
    <property type="entry name" value="Fungal_trans"/>
    <property type="match status" value="1"/>
</dbReference>
<feature type="compositionally biased region" description="Polar residues" evidence="4">
    <location>
        <begin position="14"/>
        <end position="24"/>
    </location>
</feature>
<feature type="compositionally biased region" description="Basic and acidic residues" evidence="4">
    <location>
        <begin position="588"/>
        <end position="600"/>
    </location>
</feature>
<dbReference type="InterPro" id="IPR007219">
    <property type="entry name" value="XnlR_reg_dom"/>
</dbReference>
<evidence type="ECO:0000313" key="7">
    <source>
        <dbReference type="Proteomes" id="UP001165063"/>
    </source>
</evidence>
<dbReference type="Proteomes" id="UP001165063">
    <property type="component" value="Unassembled WGS sequence"/>
</dbReference>
<evidence type="ECO:0000256" key="4">
    <source>
        <dbReference type="SAM" id="MobiDB-lite"/>
    </source>
</evidence>
<keyword evidence="3" id="KW-0539">Nucleus</keyword>
<evidence type="ECO:0000313" key="6">
    <source>
        <dbReference type="EMBL" id="GMG25574.1"/>
    </source>
</evidence>
<keyword evidence="2" id="KW-0804">Transcription</keyword>
<feature type="region of interest" description="Disordered" evidence="4">
    <location>
        <begin position="570"/>
        <end position="655"/>
    </location>
</feature>
<evidence type="ECO:0000256" key="1">
    <source>
        <dbReference type="ARBA" id="ARBA00023015"/>
    </source>
</evidence>
<sequence>MMLNQPVPIGPPDSQATPTSTSFDGSKDRETVLEREGNAYRIMVGNSHSRPGINVNFTLPSYSYALLLVDTFVSYNDGCFYFFNEGLVKENLRRIYNDDKHEGFKPDYGIESLNNGAKEPVLETIWFCKLLLIFAVGEMYLGTANNLNGYKLRDKPKRKKHKSSNSYSAKLPGSGFFQQASDLFTGLFASGTIDNCAREGGIEVLLLYAFYLQVADCTVASYFYFGLALRACLILGFHVDIGKDNQNRYELEHKRRLWWTVYMYERMLASKAGLPLSLTDDDISIELPQDFDMSNPPTSCENYIFPEAEFIRNCVKITQINANILRRLYTRQPSTNILPIVHELVFSLLNWKKSLPDDINCDYQQKEITISRLVVNMMTEYFQGINLAVRPLLFHFVLLNLNSGNPKRGAFLDLSKYSPVILSLLNASFQASINTVRSLWALMPENMVALFGYMDREYLFTASATLILFNSTFGVHEATLEHLDHTLMIFTKMRNLGNHPATLRREQLLKLLSILDFNGAMVNLIKKHSDNQYAPNTDLNIQSDSGVKYSDLHKSMNSSSTNLQSNTQLNSMQYPHHPFPSFSSLLGTHDKPSHPGEQPHHIHPYHGQPQVSSFRSTTNMNPMNTPDGNNRGSDAPTPSSQFLFSPGMTSSGEGKHVNLIGPQQVGFSPNMLPSLPQLEDLPNLESFVLNQNNTHDMELWKDISSQAAWLANGDDDFSHLVAKHL</sequence>
<dbReference type="InterPro" id="IPR051127">
    <property type="entry name" value="Fungal_SecMet_Regulators"/>
</dbReference>
<keyword evidence="1" id="KW-0805">Transcription regulation</keyword>
<accession>A0A9W7DEJ4</accession>
<keyword evidence="7" id="KW-1185">Reference proteome</keyword>
<comment type="caution">
    <text evidence="6">The sequence shown here is derived from an EMBL/GenBank/DDBJ whole genome shotgun (WGS) entry which is preliminary data.</text>
</comment>
<evidence type="ECO:0000256" key="2">
    <source>
        <dbReference type="ARBA" id="ARBA00023163"/>
    </source>
</evidence>
<dbReference type="CDD" id="cd12148">
    <property type="entry name" value="fungal_TF_MHR"/>
    <property type="match status" value="1"/>
</dbReference>
<dbReference type="EMBL" id="BSXU01001266">
    <property type="protein sequence ID" value="GMG25574.1"/>
    <property type="molecule type" value="Genomic_DNA"/>
</dbReference>
<name>A0A9W7DEJ4_AMBMO</name>
<feature type="domain" description="Xylanolytic transcriptional activator regulatory" evidence="5">
    <location>
        <begin position="221"/>
        <end position="294"/>
    </location>
</feature>
<evidence type="ECO:0000259" key="5">
    <source>
        <dbReference type="SMART" id="SM00906"/>
    </source>
</evidence>